<keyword evidence="4" id="KW-0732">Signal</keyword>
<keyword evidence="6" id="KW-0472">Membrane</keyword>
<dbReference type="InterPro" id="IPR000531">
    <property type="entry name" value="Beta-barrel_TonB"/>
</dbReference>
<evidence type="ECO:0000256" key="1">
    <source>
        <dbReference type="ARBA" id="ARBA00004571"/>
    </source>
</evidence>
<keyword evidence="8" id="KW-0998">Cell outer membrane</keyword>
<dbReference type="PANTHER" id="PTHR30069">
    <property type="entry name" value="TONB-DEPENDENT OUTER MEMBRANE RECEPTOR"/>
    <property type="match status" value="1"/>
</dbReference>
<gene>
    <name evidence="10" type="ORF">GALL_300230</name>
</gene>
<dbReference type="InterPro" id="IPR036942">
    <property type="entry name" value="Beta-barrel_TonB_sf"/>
</dbReference>
<dbReference type="Gene3D" id="2.170.130.10">
    <property type="entry name" value="TonB-dependent receptor, plug domain"/>
    <property type="match status" value="1"/>
</dbReference>
<accession>A0A1J5REM2</accession>
<keyword evidence="2" id="KW-0813">Transport</keyword>
<dbReference type="PANTHER" id="PTHR30069:SF29">
    <property type="entry name" value="HEMOGLOBIN AND HEMOGLOBIN-HAPTOGLOBIN-BINDING PROTEIN 1-RELATED"/>
    <property type="match status" value="1"/>
</dbReference>
<dbReference type="GO" id="GO:0009279">
    <property type="term" value="C:cell outer membrane"/>
    <property type="evidence" value="ECO:0007669"/>
    <property type="project" value="UniProtKB-SubCell"/>
</dbReference>
<keyword evidence="3" id="KW-0812">Transmembrane</keyword>
<evidence type="ECO:0000256" key="6">
    <source>
        <dbReference type="ARBA" id="ARBA00023136"/>
    </source>
</evidence>
<evidence type="ECO:0000259" key="9">
    <source>
        <dbReference type="Pfam" id="PF00593"/>
    </source>
</evidence>
<dbReference type="GO" id="GO:0015344">
    <property type="term" value="F:siderophore uptake transmembrane transporter activity"/>
    <property type="evidence" value="ECO:0007669"/>
    <property type="project" value="TreeGrafter"/>
</dbReference>
<comment type="caution">
    <text evidence="10">The sequence shown here is derived from an EMBL/GenBank/DDBJ whole genome shotgun (WGS) entry which is preliminary data.</text>
</comment>
<dbReference type="InterPro" id="IPR037066">
    <property type="entry name" value="Plug_dom_sf"/>
</dbReference>
<dbReference type="Pfam" id="PF00593">
    <property type="entry name" value="TonB_dep_Rec_b-barrel"/>
    <property type="match status" value="1"/>
</dbReference>
<evidence type="ECO:0000256" key="2">
    <source>
        <dbReference type="ARBA" id="ARBA00022448"/>
    </source>
</evidence>
<sequence>MSNWFYSTTLLLLVGVTAQAQTAPAGAGDPSTNAVQMDRFVVSETLDQAREAIVPNLGATQYAIARPQIDASALGANQGFNQVLLRVPGVAQDSYGQVHLRGEHANLQIRINDVMLPEGISGFGQDLDTAFVRSVSVVTGALPAQYGFRTAGVVDIHTLSGTSSGHTGDLTLMGGAFGSLSASVSAAGSSARTSDFVTASAESNDLGIENPTASRSALHDHTRQLKMFNDLTWLLGPTRRLTFMAGGAFATFQIPNSPGLAPAYAVTGHAVPASAALDENQAEDNAYAILTYQTSTDAFSAQVSAFTRYSLTDFRPDLAGDLAYNGVASRVHRDVVVNGVEADARRPLSDTHTLRAGFVVTASNASTATDTAVFPVDAQGAQASSTPLFVADGAHKLGMLAGAYAQDEWKPLEGLTLNAGVRADLSHAYVDESQLSPRLNAVYRIDNVTTLHVGYARYFTPPPLELVQTTDIARFAGTTNAPAVNASSLVLAERADYFDAGVSRQLSPGLTATVDAYDKFASRQLDEGQFGAALIFSPFNYRKGHIQGVECSLDYQGGAVSAYANAALSRATGRDIISGEFQFSPDELAYIAAHDVHLDHDQTLTASTGLSCKLDPRTLLYAEILYGSGLRRGFANTSHLPAYHPLNLGASRSFAAGGGRLVRVRLDLVNVFDEVYELRDGSGIGVGAPQYGQRRGLYGTVTLVF</sequence>
<evidence type="ECO:0000256" key="3">
    <source>
        <dbReference type="ARBA" id="ARBA00022692"/>
    </source>
</evidence>
<name>A0A1J5REM2_9ZZZZ</name>
<evidence type="ECO:0000256" key="4">
    <source>
        <dbReference type="ARBA" id="ARBA00022729"/>
    </source>
</evidence>
<dbReference type="Gene3D" id="2.40.170.20">
    <property type="entry name" value="TonB-dependent receptor, beta-barrel domain"/>
    <property type="match status" value="1"/>
</dbReference>
<evidence type="ECO:0000256" key="5">
    <source>
        <dbReference type="ARBA" id="ARBA00023077"/>
    </source>
</evidence>
<feature type="domain" description="TonB-dependent receptor-like beta-barrel" evidence="9">
    <location>
        <begin position="245"/>
        <end position="655"/>
    </location>
</feature>
<keyword evidence="7 10" id="KW-0675">Receptor</keyword>
<reference evidence="10" key="1">
    <citation type="submission" date="2016-10" db="EMBL/GenBank/DDBJ databases">
        <title>Sequence of Gallionella enrichment culture.</title>
        <authorList>
            <person name="Poehlein A."/>
            <person name="Muehling M."/>
            <person name="Daniel R."/>
        </authorList>
    </citation>
    <scope>NUCLEOTIDE SEQUENCE</scope>
</reference>
<dbReference type="PROSITE" id="PS52016">
    <property type="entry name" value="TONB_DEPENDENT_REC_3"/>
    <property type="match status" value="1"/>
</dbReference>
<evidence type="ECO:0000313" key="10">
    <source>
        <dbReference type="EMBL" id="OIQ88091.1"/>
    </source>
</evidence>
<dbReference type="GO" id="GO:0044718">
    <property type="term" value="P:siderophore transmembrane transport"/>
    <property type="evidence" value="ECO:0007669"/>
    <property type="project" value="TreeGrafter"/>
</dbReference>
<dbReference type="SUPFAM" id="SSF56935">
    <property type="entry name" value="Porins"/>
    <property type="match status" value="1"/>
</dbReference>
<keyword evidence="5" id="KW-0798">TonB box</keyword>
<dbReference type="InterPro" id="IPR039426">
    <property type="entry name" value="TonB-dep_rcpt-like"/>
</dbReference>
<protein>
    <submittedName>
        <fullName evidence="10">TonB dependent receptor</fullName>
    </submittedName>
</protein>
<dbReference type="EMBL" id="MLJW01000388">
    <property type="protein sequence ID" value="OIQ88091.1"/>
    <property type="molecule type" value="Genomic_DNA"/>
</dbReference>
<proteinExistence type="predicted"/>
<evidence type="ECO:0000256" key="7">
    <source>
        <dbReference type="ARBA" id="ARBA00023170"/>
    </source>
</evidence>
<dbReference type="AlphaFoldDB" id="A0A1J5REM2"/>
<organism evidence="10">
    <name type="scientific">mine drainage metagenome</name>
    <dbReference type="NCBI Taxonomy" id="410659"/>
    <lineage>
        <taxon>unclassified sequences</taxon>
        <taxon>metagenomes</taxon>
        <taxon>ecological metagenomes</taxon>
    </lineage>
</organism>
<comment type="subcellular location">
    <subcellularLocation>
        <location evidence="1">Cell outer membrane</location>
        <topology evidence="1">Multi-pass membrane protein</topology>
    </subcellularLocation>
</comment>
<evidence type="ECO:0000256" key="8">
    <source>
        <dbReference type="ARBA" id="ARBA00023237"/>
    </source>
</evidence>